<organism evidence="2 3">
    <name type="scientific">Brevundimonas pondensis</name>
    <dbReference type="NCBI Taxonomy" id="2774189"/>
    <lineage>
        <taxon>Bacteria</taxon>
        <taxon>Pseudomonadati</taxon>
        <taxon>Pseudomonadota</taxon>
        <taxon>Alphaproteobacteria</taxon>
        <taxon>Caulobacterales</taxon>
        <taxon>Caulobacteraceae</taxon>
        <taxon>Brevundimonas</taxon>
    </lineage>
</organism>
<accession>A0ABX7SQB2</accession>
<reference evidence="2 3" key="1">
    <citation type="submission" date="2020-09" db="EMBL/GenBank/DDBJ databases">
        <title>Brevundimonas sp. LVF1 isolated from an oligotrophic pond in Goettingen, Germany.</title>
        <authorList>
            <person name="Friedrich I."/>
            <person name="Klassen A."/>
            <person name="Neubauer H."/>
            <person name="Schneider D."/>
            <person name="Hertel R."/>
            <person name="Daniel R."/>
        </authorList>
    </citation>
    <scope>NUCLEOTIDE SEQUENCE [LARGE SCALE GENOMIC DNA]</scope>
    <source>
        <strain evidence="2 3">LVF1</strain>
    </source>
</reference>
<dbReference type="EMBL" id="CP062006">
    <property type="protein sequence ID" value="QTC88576.1"/>
    <property type="molecule type" value="Genomic_DNA"/>
</dbReference>
<evidence type="ECO:0000256" key="1">
    <source>
        <dbReference type="SAM" id="MobiDB-lite"/>
    </source>
</evidence>
<sequence>MRRSVPGKTSCAHRSRSDTEREGGPLTQLLDGLDASTLVQLDVTQDAQLVLHMPTPVRAAGSFQ</sequence>
<protein>
    <submittedName>
        <fullName evidence="2">Uncharacterized protein</fullName>
    </submittedName>
</protein>
<feature type="region of interest" description="Disordered" evidence="1">
    <location>
        <begin position="1"/>
        <end position="28"/>
    </location>
</feature>
<name>A0ABX7SQB2_9CAUL</name>
<evidence type="ECO:0000313" key="3">
    <source>
        <dbReference type="Proteomes" id="UP000663942"/>
    </source>
</evidence>
<evidence type="ECO:0000313" key="2">
    <source>
        <dbReference type="EMBL" id="QTC88576.1"/>
    </source>
</evidence>
<keyword evidence="3" id="KW-1185">Reference proteome</keyword>
<gene>
    <name evidence="2" type="ORF">IFE19_04150</name>
</gene>
<proteinExistence type="predicted"/>
<dbReference type="Proteomes" id="UP000663942">
    <property type="component" value="Chromosome"/>
</dbReference>